<keyword evidence="6" id="KW-0378">Hydrolase</keyword>
<dbReference type="InterPro" id="IPR052104">
    <property type="entry name" value="Mito_Release_Factor_mL62"/>
</dbReference>
<comment type="similarity">
    <text evidence="2">Belongs to the prokaryotic/mitochondrial release factor family. Mitochondrion-specific ribosomal protein mL62 subfamily.</text>
</comment>
<dbReference type="GO" id="GO:0005762">
    <property type="term" value="C:mitochondrial large ribosomal subunit"/>
    <property type="evidence" value="ECO:0007669"/>
    <property type="project" value="TreeGrafter"/>
</dbReference>
<proteinExistence type="evidence at transcript level"/>
<dbReference type="GO" id="GO:0016150">
    <property type="term" value="F:translation release factor activity, codon nonspecific"/>
    <property type="evidence" value="ECO:0007669"/>
    <property type="project" value="TreeGrafter"/>
</dbReference>
<dbReference type="EMBL" id="KF860678">
    <property type="protein sequence ID" value="AIW62597.1"/>
    <property type="molecule type" value="mRNA"/>
</dbReference>
<dbReference type="PANTHER" id="PTHR11075:SF54">
    <property type="entry name" value="LARGE RIBOSOMAL SUBUNIT PROTEIN ML62"/>
    <property type="match status" value="1"/>
</dbReference>
<evidence type="ECO:0000259" key="5">
    <source>
        <dbReference type="Pfam" id="PF00472"/>
    </source>
</evidence>
<name>A0A0A0V600_SCYTH</name>
<evidence type="ECO:0000256" key="3">
    <source>
        <dbReference type="ARBA" id="ARBA00039441"/>
    </source>
</evidence>
<dbReference type="EC" id="3.1.1.29" evidence="1"/>
<dbReference type="FunFam" id="3.30.160.20:FF:000046">
    <property type="entry name" value="Peptidyl-tRNA hydrolase ICT1"/>
    <property type="match status" value="1"/>
</dbReference>
<reference evidence="6" key="1">
    <citation type="submission" date="2013-11" db="EMBL/GenBank/DDBJ databases">
        <authorList>
            <person name="Thropp P.A."/>
            <person name="Correa S.M."/>
            <person name="Garb J.E."/>
            <person name="Binford G.J."/>
        </authorList>
    </citation>
    <scope>NUCLEOTIDE SEQUENCE</scope>
    <source>
        <tissue evidence="6">Venom gland</tissue>
    </source>
</reference>
<dbReference type="PANTHER" id="PTHR11075">
    <property type="entry name" value="PEPTIDE CHAIN RELEASE FACTOR"/>
    <property type="match status" value="1"/>
</dbReference>
<evidence type="ECO:0000256" key="1">
    <source>
        <dbReference type="ARBA" id="ARBA00013260"/>
    </source>
</evidence>
<dbReference type="AlphaFoldDB" id="A0A0A0V600"/>
<sequence length="206" mass="23741">MMISRCWILIARNNVSAKYIHICNFNSSARFLDEFKSAYSLDRLHPQSSLRIDQPKGATIKDSEFSGYIPVDDLIITYSRSSGPGGQHVNKVNTKCMVRFKINDAKWIPESVKPNLMKLHENSITKEGYFVVKSDKTRMQTLNLADCMDKIRCYVREAAKPPPEVLPETLELMKKRQERAAAIRLRDKRQKSMIKNSKREGLNVDF</sequence>
<reference evidence="6" key="2">
    <citation type="journal article" date="2014" name="J. Proteome Res.">
        <title>Spit and venom from scytodes spiders: a diverse and distinct cocktail.</title>
        <authorList>
            <person name="Zobel-Thropp P.A."/>
            <person name="Correa S.M."/>
            <person name="Garb J.E."/>
            <person name="Binford G.J."/>
        </authorList>
    </citation>
    <scope>NUCLEOTIDE SEQUENCE</scope>
    <source>
        <tissue evidence="6">Venom gland</tissue>
    </source>
</reference>
<protein>
    <recommendedName>
        <fullName evidence="3">Large ribosomal subunit protein mL62</fullName>
        <ecNumber evidence="1">3.1.1.29</ecNumber>
    </recommendedName>
    <alternativeName>
        <fullName evidence="4">Peptidyl-tRNA hydrolase ICT1, mitochondrial</fullName>
    </alternativeName>
</protein>
<evidence type="ECO:0000256" key="2">
    <source>
        <dbReference type="ARBA" id="ARBA00038225"/>
    </source>
</evidence>
<organism evidence="6">
    <name type="scientific">Scytodes thoracica</name>
    <name type="common">Spitting spider</name>
    <name type="synonym">Aranea thoracica</name>
    <dbReference type="NCBI Taxonomy" id="1112478"/>
    <lineage>
        <taxon>Eukaryota</taxon>
        <taxon>Metazoa</taxon>
        <taxon>Ecdysozoa</taxon>
        <taxon>Arthropoda</taxon>
        <taxon>Chelicerata</taxon>
        <taxon>Arachnida</taxon>
        <taxon>Araneae</taxon>
        <taxon>Araneomorphae</taxon>
        <taxon>Haplogynae</taxon>
        <taxon>Scytodoidea</taxon>
        <taxon>Scytodidae</taxon>
        <taxon>Scytodes</taxon>
    </lineage>
</organism>
<dbReference type="GO" id="GO:0070126">
    <property type="term" value="P:mitochondrial translational termination"/>
    <property type="evidence" value="ECO:0007669"/>
    <property type="project" value="TreeGrafter"/>
</dbReference>
<dbReference type="Gene3D" id="3.30.160.20">
    <property type="match status" value="1"/>
</dbReference>
<dbReference type="Pfam" id="PF00472">
    <property type="entry name" value="RF-1"/>
    <property type="match status" value="1"/>
</dbReference>
<evidence type="ECO:0000313" key="6">
    <source>
        <dbReference type="EMBL" id="AIW62597.1"/>
    </source>
</evidence>
<dbReference type="GO" id="GO:0004045">
    <property type="term" value="F:peptidyl-tRNA hydrolase activity"/>
    <property type="evidence" value="ECO:0007669"/>
    <property type="project" value="UniProtKB-EC"/>
</dbReference>
<dbReference type="InterPro" id="IPR000352">
    <property type="entry name" value="Pep_chain_release_fac_I"/>
</dbReference>
<feature type="domain" description="Prokaryotic-type class I peptide chain release factors" evidence="5">
    <location>
        <begin position="68"/>
        <end position="197"/>
    </location>
</feature>
<accession>A0A0A0V600</accession>
<evidence type="ECO:0000256" key="4">
    <source>
        <dbReference type="ARBA" id="ARBA00041531"/>
    </source>
</evidence>
<dbReference type="SUPFAM" id="SSF110916">
    <property type="entry name" value="Peptidyl-tRNA hydrolase domain-like"/>
    <property type="match status" value="1"/>
</dbReference>